<evidence type="ECO:0000256" key="1">
    <source>
        <dbReference type="ARBA" id="ARBA00004141"/>
    </source>
</evidence>
<dbReference type="PANTHER" id="PTHR48022">
    <property type="entry name" value="PLASTIDIC GLUCOSE TRANSPORTER 4"/>
    <property type="match status" value="1"/>
</dbReference>
<evidence type="ECO:0000256" key="2">
    <source>
        <dbReference type="ARBA" id="ARBA00010992"/>
    </source>
</evidence>
<dbReference type="InterPro" id="IPR020846">
    <property type="entry name" value="MFS_dom"/>
</dbReference>
<accession>A0A0N0NPP3</accession>
<reference evidence="9 10" key="1">
    <citation type="submission" date="2015-06" db="EMBL/GenBank/DDBJ databases">
        <title>Draft genome of the ant-associated black yeast Phialophora attae CBS 131958.</title>
        <authorList>
            <person name="Moreno L.F."/>
            <person name="Stielow B.J."/>
            <person name="de Hoog S."/>
            <person name="Vicente V.A."/>
            <person name="Weiss V.A."/>
            <person name="de Vries M."/>
            <person name="Cruz L.M."/>
            <person name="Souza E.M."/>
        </authorList>
    </citation>
    <scope>NUCLEOTIDE SEQUENCE [LARGE SCALE GENOMIC DNA]</scope>
    <source>
        <strain evidence="9 10">CBS 131958</strain>
    </source>
</reference>
<dbReference type="GO" id="GO:0016020">
    <property type="term" value="C:membrane"/>
    <property type="evidence" value="ECO:0007669"/>
    <property type="project" value="UniProtKB-SubCell"/>
</dbReference>
<keyword evidence="9" id="KW-0762">Sugar transport</keyword>
<keyword evidence="4 7" id="KW-1133">Transmembrane helix</keyword>
<comment type="subcellular location">
    <subcellularLocation>
        <location evidence="1">Membrane</location>
        <topology evidence="1">Multi-pass membrane protein</topology>
    </subcellularLocation>
</comment>
<evidence type="ECO:0000256" key="6">
    <source>
        <dbReference type="SAM" id="MobiDB-lite"/>
    </source>
</evidence>
<gene>
    <name evidence="9" type="ORF">AB675_2208</name>
</gene>
<feature type="domain" description="Major facilitator superfamily (MFS) profile" evidence="8">
    <location>
        <begin position="7"/>
        <end position="472"/>
    </location>
</feature>
<dbReference type="AlphaFoldDB" id="A0A0N0NPP3"/>
<evidence type="ECO:0000256" key="4">
    <source>
        <dbReference type="ARBA" id="ARBA00022989"/>
    </source>
</evidence>
<feature type="transmembrane region" description="Helical" evidence="7">
    <location>
        <begin position="43"/>
        <end position="63"/>
    </location>
</feature>
<organism evidence="9 10">
    <name type="scientific">Cyphellophora attinorum</name>
    <dbReference type="NCBI Taxonomy" id="1664694"/>
    <lineage>
        <taxon>Eukaryota</taxon>
        <taxon>Fungi</taxon>
        <taxon>Dikarya</taxon>
        <taxon>Ascomycota</taxon>
        <taxon>Pezizomycotina</taxon>
        <taxon>Eurotiomycetes</taxon>
        <taxon>Chaetothyriomycetidae</taxon>
        <taxon>Chaetothyriales</taxon>
        <taxon>Cyphellophoraceae</taxon>
        <taxon>Cyphellophora</taxon>
    </lineage>
</organism>
<dbReference type="InterPro" id="IPR005828">
    <property type="entry name" value="MFS_sugar_transport-like"/>
</dbReference>
<protein>
    <submittedName>
        <fullName evidence="9">Sugar transporter STL1</fullName>
    </submittedName>
</protein>
<comment type="caution">
    <text evidence="9">The sequence shown here is derived from an EMBL/GenBank/DDBJ whole genome shotgun (WGS) entry which is preliminary data.</text>
</comment>
<proteinExistence type="inferred from homology"/>
<keyword evidence="5 7" id="KW-0472">Membrane</keyword>
<feature type="transmembrane region" description="Helical" evidence="7">
    <location>
        <begin position="260"/>
        <end position="283"/>
    </location>
</feature>
<evidence type="ECO:0000256" key="3">
    <source>
        <dbReference type="ARBA" id="ARBA00022692"/>
    </source>
</evidence>
<dbReference type="GeneID" id="28734041"/>
<sequence length="589" mass="64100">MKSITLLMLAVSAAFFSTGYTTRSANAAFELVSRGVEFAEAVRIARNVTIAFQIGAVIGALLLWPLSALFGRKTIYIGGIGVAALGSIISISTPNISAFYISCGCAGIAIVISLIIGNLWVAENVPARSRGQYVISYNIGGAVGLATCEWINFAIAWTGSDPRIGIGLRFLFLIPAAVLLYMAPESYRWLLNHNQTEEARAILNSLDQNLPSNGSATKETYFDALVHHQQRATNTPSIFSLRPQAPQGPTKLHLHPRRRLILVFAVQTLAALCGISSANFYITRGLTNANTSLTLATRVVISLVPTLDVIFQIPPYLLISRFGVRKLLMLSALGMAFCFTVATPVASIRANSFSRLFFAGTDGQSAGEENDLNAVIIAFGILTYVCYDFGLGLVPYILMTEFTPSLQNPLSGEMDLSTAIPAITTSIRFAIDLGMMFAQASAVSMGASYLLVWLLVNLVIVVVVWAIVPETVGRGLEDMDRYFASNPLWFVGLRDKAARRVWGVQGTGSAAGRDGERGYVPGSWAGRHQYHNEEDQDEYWHGEARGRTYSAGANNVEMTSTSQRREQEQQQEYTGLPKGVAMDVRRSIY</sequence>
<feature type="transmembrane region" description="Helical" evidence="7">
    <location>
        <begin position="75"/>
        <end position="93"/>
    </location>
</feature>
<evidence type="ECO:0000313" key="9">
    <source>
        <dbReference type="EMBL" id="KPI42779.1"/>
    </source>
</evidence>
<dbReference type="PANTHER" id="PTHR48022:SF2">
    <property type="entry name" value="PLASTIDIC GLUCOSE TRANSPORTER 4"/>
    <property type="match status" value="1"/>
</dbReference>
<evidence type="ECO:0000256" key="5">
    <source>
        <dbReference type="ARBA" id="ARBA00023136"/>
    </source>
</evidence>
<dbReference type="PROSITE" id="PS50850">
    <property type="entry name" value="MFS"/>
    <property type="match status" value="1"/>
</dbReference>
<dbReference type="OrthoDB" id="6133115at2759"/>
<dbReference type="GO" id="GO:0005351">
    <property type="term" value="F:carbohydrate:proton symporter activity"/>
    <property type="evidence" value="ECO:0007669"/>
    <property type="project" value="TreeGrafter"/>
</dbReference>
<dbReference type="SUPFAM" id="SSF103473">
    <property type="entry name" value="MFS general substrate transporter"/>
    <property type="match status" value="1"/>
</dbReference>
<feature type="transmembrane region" description="Helical" evidence="7">
    <location>
        <begin position="327"/>
        <end position="348"/>
    </location>
</feature>
<evidence type="ECO:0000313" key="10">
    <source>
        <dbReference type="Proteomes" id="UP000038010"/>
    </source>
</evidence>
<dbReference type="Proteomes" id="UP000038010">
    <property type="component" value="Unassembled WGS sequence"/>
</dbReference>
<keyword evidence="9" id="KW-0813">Transport</keyword>
<feature type="region of interest" description="Disordered" evidence="6">
    <location>
        <begin position="557"/>
        <end position="578"/>
    </location>
</feature>
<feature type="transmembrane region" description="Helical" evidence="7">
    <location>
        <begin position="99"/>
        <end position="122"/>
    </location>
</feature>
<dbReference type="RefSeq" id="XP_018002742.1">
    <property type="nucleotide sequence ID" value="XM_018142161.1"/>
</dbReference>
<dbReference type="InterPro" id="IPR036259">
    <property type="entry name" value="MFS_trans_sf"/>
</dbReference>
<comment type="similarity">
    <text evidence="2">Belongs to the major facilitator superfamily. Sugar transporter (TC 2.A.1.1) family.</text>
</comment>
<feature type="transmembrane region" description="Helical" evidence="7">
    <location>
        <begin position="295"/>
        <end position="318"/>
    </location>
</feature>
<keyword evidence="3 7" id="KW-0812">Transmembrane</keyword>
<evidence type="ECO:0000256" key="7">
    <source>
        <dbReference type="SAM" id="Phobius"/>
    </source>
</evidence>
<dbReference type="VEuPathDB" id="FungiDB:AB675_2208"/>
<feature type="transmembrane region" description="Helical" evidence="7">
    <location>
        <begin position="164"/>
        <end position="183"/>
    </location>
</feature>
<feature type="transmembrane region" description="Helical" evidence="7">
    <location>
        <begin position="374"/>
        <end position="398"/>
    </location>
</feature>
<dbReference type="EMBL" id="LFJN01000006">
    <property type="protein sequence ID" value="KPI42779.1"/>
    <property type="molecule type" value="Genomic_DNA"/>
</dbReference>
<feature type="transmembrane region" description="Helical" evidence="7">
    <location>
        <begin position="450"/>
        <end position="468"/>
    </location>
</feature>
<name>A0A0N0NPP3_9EURO</name>
<evidence type="ECO:0000259" key="8">
    <source>
        <dbReference type="PROSITE" id="PS50850"/>
    </source>
</evidence>
<keyword evidence="10" id="KW-1185">Reference proteome</keyword>
<dbReference type="Gene3D" id="1.20.1250.20">
    <property type="entry name" value="MFS general substrate transporter like domains"/>
    <property type="match status" value="1"/>
</dbReference>
<dbReference type="Pfam" id="PF00083">
    <property type="entry name" value="Sugar_tr"/>
    <property type="match status" value="1"/>
</dbReference>
<feature type="transmembrane region" description="Helical" evidence="7">
    <location>
        <begin position="134"/>
        <end position="158"/>
    </location>
</feature>
<dbReference type="InterPro" id="IPR050360">
    <property type="entry name" value="MFS_Sugar_Transporters"/>
</dbReference>